<organism evidence="1 2">
    <name type="scientific">Fimbriimonas ginsengisoli Gsoil 348</name>
    <dbReference type="NCBI Taxonomy" id="661478"/>
    <lineage>
        <taxon>Bacteria</taxon>
        <taxon>Bacillati</taxon>
        <taxon>Armatimonadota</taxon>
        <taxon>Fimbriimonadia</taxon>
        <taxon>Fimbriimonadales</taxon>
        <taxon>Fimbriimonadaceae</taxon>
        <taxon>Fimbriimonas</taxon>
    </lineage>
</organism>
<dbReference type="AlphaFoldDB" id="A0A068NSP8"/>
<dbReference type="STRING" id="661478.OP10G_1261"/>
<dbReference type="KEGG" id="fgi:OP10G_1261"/>
<protein>
    <submittedName>
        <fullName evidence="1">Uncharacterized protein</fullName>
    </submittedName>
</protein>
<keyword evidence="2" id="KW-1185">Reference proteome</keyword>
<dbReference type="HOGENOM" id="CLU_3310118_0_0_0"/>
<reference evidence="1 2" key="1">
    <citation type="journal article" date="2014" name="PLoS ONE">
        <title>The first complete genome sequence of the class fimbriimonadia in the phylum armatimonadetes.</title>
        <authorList>
            <person name="Hu Z.Y."/>
            <person name="Wang Y.Z."/>
            <person name="Im W.T."/>
            <person name="Wang S.Y."/>
            <person name="Zhao G.P."/>
            <person name="Zheng H.J."/>
            <person name="Quan Z.X."/>
        </authorList>
    </citation>
    <scope>NUCLEOTIDE SEQUENCE [LARGE SCALE GENOMIC DNA]</scope>
    <source>
        <strain evidence="1">Gsoil 348</strain>
    </source>
</reference>
<accession>A0A068NSP8</accession>
<dbReference type="EMBL" id="CP007139">
    <property type="protein sequence ID" value="AIE84629.1"/>
    <property type="molecule type" value="Genomic_DNA"/>
</dbReference>
<proteinExistence type="predicted"/>
<dbReference type="Proteomes" id="UP000027982">
    <property type="component" value="Chromosome"/>
</dbReference>
<evidence type="ECO:0000313" key="2">
    <source>
        <dbReference type="Proteomes" id="UP000027982"/>
    </source>
</evidence>
<gene>
    <name evidence="1" type="ORF">OP10G_1261</name>
</gene>
<name>A0A068NSP8_FIMGI</name>
<evidence type="ECO:0000313" key="1">
    <source>
        <dbReference type="EMBL" id="AIE84629.1"/>
    </source>
</evidence>
<sequence>MGKCRPQSRHGGKPHHRYLKKIAVHRMSLKSSGPCPRIA</sequence>